<feature type="transmembrane region" description="Helical" evidence="6">
    <location>
        <begin position="219"/>
        <end position="239"/>
    </location>
</feature>
<dbReference type="PROSITE" id="PS50850">
    <property type="entry name" value="MFS"/>
    <property type="match status" value="1"/>
</dbReference>
<feature type="transmembrane region" description="Helical" evidence="6">
    <location>
        <begin position="50"/>
        <end position="73"/>
    </location>
</feature>
<evidence type="ECO:0000256" key="1">
    <source>
        <dbReference type="ARBA" id="ARBA00004141"/>
    </source>
</evidence>
<sequence length="517" mass="56473">MVSEKSDIKINPRSLEANDGKDNICSIKSQEGDEKVYTYDEAIDLTGNGLYIYIMLLILAFALEGMALDIFGLSIVVTSACDLELTHTQKSTLLSMPFLGSVLLSYPWGYIADTQGRLKGLRICLWGSFILASLSAFSPNWIVLAVLRFCSTSFSSGIHSLSLTLLGESCSSKIKGTSLIGVTSLLYCTFGIYSTVGYFVLNLNFAFDLGFIIFTPWRLLTVVLAMPLGVSALFSLYFLESPKFLLNIGDEEGALKLLTKISARNGVKVDKYPVKKMVLNEITELRKDIPLLQSLMDQIVPLFKPPLIYRSIQLLFINGVIFSTNNGFYSWLPLVADRLSTSSNTDVTNGSLCELISNYGVQNNSSACIETVTESTLWMSLILSFSLAFLNFGCSWLSSRKKAVLLCQLLISFICGVAIPTVSGTVLKITLFSGLLITSLSSSIVFSYFIDLFPTSYRGMATCLGVMVARISGLAGLNIIGIYIVSHCASTFYSSSVFGLSGLVASMFLPPDKPKKQ</sequence>
<keyword evidence="5 6" id="KW-0472">Membrane</keyword>
<evidence type="ECO:0000313" key="9">
    <source>
        <dbReference type="Proteomes" id="UP001153954"/>
    </source>
</evidence>
<dbReference type="InterPro" id="IPR011701">
    <property type="entry name" value="MFS"/>
</dbReference>
<dbReference type="PANTHER" id="PTHR23511">
    <property type="entry name" value="SYNAPTIC VESICLE GLYCOPROTEIN 2"/>
    <property type="match status" value="1"/>
</dbReference>
<evidence type="ECO:0000256" key="3">
    <source>
        <dbReference type="ARBA" id="ARBA00022692"/>
    </source>
</evidence>
<dbReference type="GO" id="GO:0022857">
    <property type="term" value="F:transmembrane transporter activity"/>
    <property type="evidence" value="ECO:0007669"/>
    <property type="project" value="InterPro"/>
</dbReference>
<evidence type="ECO:0000256" key="2">
    <source>
        <dbReference type="ARBA" id="ARBA00022448"/>
    </source>
</evidence>
<feature type="transmembrane region" description="Helical" evidence="6">
    <location>
        <begin position="93"/>
        <end position="111"/>
    </location>
</feature>
<reference evidence="8" key="1">
    <citation type="submission" date="2022-03" db="EMBL/GenBank/DDBJ databases">
        <authorList>
            <person name="Tunstrom K."/>
        </authorList>
    </citation>
    <scope>NUCLEOTIDE SEQUENCE</scope>
</reference>
<organism evidence="8 9">
    <name type="scientific">Euphydryas editha</name>
    <name type="common">Edith's checkerspot</name>
    <dbReference type="NCBI Taxonomy" id="104508"/>
    <lineage>
        <taxon>Eukaryota</taxon>
        <taxon>Metazoa</taxon>
        <taxon>Ecdysozoa</taxon>
        <taxon>Arthropoda</taxon>
        <taxon>Hexapoda</taxon>
        <taxon>Insecta</taxon>
        <taxon>Pterygota</taxon>
        <taxon>Neoptera</taxon>
        <taxon>Endopterygota</taxon>
        <taxon>Lepidoptera</taxon>
        <taxon>Glossata</taxon>
        <taxon>Ditrysia</taxon>
        <taxon>Papilionoidea</taxon>
        <taxon>Nymphalidae</taxon>
        <taxon>Nymphalinae</taxon>
        <taxon>Euphydryas</taxon>
    </lineage>
</organism>
<proteinExistence type="predicted"/>
<comment type="caution">
    <text evidence="8">The sequence shown here is derived from an EMBL/GenBank/DDBJ whole genome shotgun (WGS) entry which is preliminary data.</text>
</comment>
<dbReference type="SUPFAM" id="SSF103473">
    <property type="entry name" value="MFS general substrate transporter"/>
    <property type="match status" value="1"/>
</dbReference>
<evidence type="ECO:0000256" key="6">
    <source>
        <dbReference type="SAM" id="Phobius"/>
    </source>
</evidence>
<dbReference type="Gene3D" id="1.20.1250.20">
    <property type="entry name" value="MFS general substrate transporter like domains"/>
    <property type="match status" value="1"/>
</dbReference>
<feature type="transmembrane region" description="Helical" evidence="6">
    <location>
        <begin position="377"/>
        <end position="397"/>
    </location>
</feature>
<dbReference type="InterPro" id="IPR036259">
    <property type="entry name" value="MFS_trans_sf"/>
</dbReference>
<dbReference type="Pfam" id="PF07690">
    <property type="entry name" value="MFS_1"/>
    <property type="match status" value="1"/>
</dbReference>
<dbReference type="PANTHER" id="PTHR23511:SF35">
    <property type="entry name" value="MAJOR FACILITATOR SUPERFAMILY (MFS) PROFILE DOMAIN-CONTAINING PROTEIN"/>
    <property type="match status" value="1"/>
</dbReference>
<feature type="transmembrane region" description="Helical" evidence="6">
    <location>
        <begin position="123"/>
        <end position="139"/>
    </location>
</feature>
<feature type="transmembrane region" description="Helical" evidence="6">
    <location>
        <begin position="178"/>
        <end position="199"/>
    </location>
</feature>
<protein>
    <recommendedName>
        <fullName evidence="7">Major facilitator superfamily (MFS) profile domain-containing protein</fullName>
    </recommendedName>
</protein>
<evidence type="ECO:0000259" key="7">
    <source>
        <dbReference type="PROSITE" id="PS50850"/>
    </source>
</evidence>
<feature type="domain" description="Major facilitator superfamily (MFS) profile" evidence="7">
    <location>
        <begin position="53"/>
        <end position="514"/>
    </location>
</feature>
<dbReference type="InterPro" id="IPR020846">
    <property type="entry name" value="MFS_dom"/>
</dbReference>
<name>A0AAU9TGK2_EUPED</name>
<dbReference type="AlphaFoldDB" id="A0AAU9TGK2"/>
<feature type="transmembrane region" description="Helical" evidence="6">
    <location>
        <begin position="429"/>
        <end position="450"/>
    </location>
</feature>
<evidence type="ECO:0000313" key="8">
    <source>
        <dbReference type="EMBL" id="CAH2085889.1"/>
    </source>
</evidence>
<feature type="transmembrane region" description="Helical" evidence="6">
    <location>
        <begin position="462"/>
        <end position="485"/>
    </location>
</feature>
<dbReference type="GO" id="GO:0016020">
    <property type="term" value="C:membrane"/>
    <property type="evidence" value="ECO:0007669"/>
    <property type="project" value="UniProtKB-SubCell"/>
</dbReference>
<keyword evidence="2" id="KW-0813">Transport</keyword>
<accession>A0AAU9TGK2</accession>
<keyword evidence="9" id="KW-1185">Reference proteome</keyword>
<dbReference type="EMBL" id="CAKOGL010000004">
    <property type="protein sequence ID" value="CAH2085889.1"/>
    <property type="molecule type" value="Genomic_DNA"/>
</dbReference>
<keyword evidence="3 6" id="KW-0812">Transmembrane</keyword>
<evidence type="ECO:0000256" key="4">
    <source>
        <dbReference type="ARBA" id="ARBA00022989"/>
    </source>
</evidence>
<feature type="transmembrane region" description="Helical" evidence="6">
    <location>
        <begin position="404"/>
        <end position="423"/>
    </location>
</feature>
<gene>
    <name evidence="8" type="ORF">EEDITHA_LOCUS2324</name>
</gene>
<keyword evidence="4 6" id="KW-1133">Transmembrane helix</keyword>
<dbReference type="Proteomes" id="UP001153954">
    <property type="component" value="Unassembled WGS sequence"/>
</dbReference>
<feature type="transmembrane region" description="Helical" evidence="6">
    <location>
        <begin position="491"/>
        <end position="509"/>
    </location>
</feature>
<evidence type="ECO:0000256" key="5">
    <source>
        <dbReference type="ARBA" id="ARBA00023136"/>
    </source>
</evidence>
<comment type="subcellular location">
    <subcellularLocation>
        <location evidence="1">Membrane</location>
        <topology evidence="1">Multi-pass membrane protein</topology>
    </subcellularLocation>
</comment>